<feature type="transmembrane region" description="Helical" evidence="6">
    <location>
        <begin position="244"/>
        <end position="262"/>
    </location>
</feature>
<dbReference type="Pfam" id="PF00498">
    <property type="entry name" value="FHA"/>
    <property type="match status" value="1"/>
</dbReference>
<feature type="domain" description="FHA" evidence="7">
    <location>
        <begin position="87"/>
        <end position="137"/>
    </location>
</feature>
<dbReference type="AlphaFoldDB" id="A0A1Q9JKM6"/>
<feature type="transmembrane region" description="Helical" evidence="6">
    <location>
        <begin position="39"/>
        <end position="60"/>
    </location>
</feature>
<dbReference type="InterPro" id="IPR001182">
    <property type="entry name" value="FtsW/RodA"/>
</dbReference>
<keyword evidence="2 6" id="KW-0812">Transmembrane</keyword>
<reference evidence="8 9" key="1">
    <citation type="journal article" date="2016" name="Appl. Environ. Microbiol.">
        <title>Function and Phylogeny of Bacterial Butyryl Coenzyme A:Acetate Transferases and Their Diversity in the Proximal Colon of Swine.</title>
        <authorList>
            <person name="Trachsel J."/>
            <person name="Bayles D.O."/>
            <person name="Looft T."/>
            <person name="Levine U.Y."/>
            <person name="Allen H.K."/>
        </authorList>
    </citation>
    <scope>NUCLEOTIDE SEQUENCE [LARGE SCALE GENOMIC DNA]</scope>
    <source>
        <strain evidence="8 9">68-3-10</strain>
    </source>
</reference>
<dbReference type="Proteomes" id="UP000187404">
    <property type="component" value="Unassembled WGS sequence"/>
</dbReference>
<evidence type="ECO:0000256" key="5">
    <source>
        <dbReference type="ARBA" id="ARBA00023136"/>
    </source>
</evidence>
<dbReference type="RefSeq" id="WP_075714660.1">
    <property type="nucleotide sequence ID" value="NZ_MJIE01000001.1"/>
</dbReference>
<accession>A0A1Q9JKM6</accession>
<feature type="transmembrane region" description="Helical" evidence="6">
    <location>
        <begin position="402"/>
        <end position="426"/>
    </location>
</feature>
<dbReference type="InterPro" id="IPR008984">
    <property type="entry name" value="SMAD_FHA_dom_sf"/>
</dbReference>
<dbReference type="GO" id="GO:0005886">
    <property type="term" value="C:plasma membrane"/>
    <property type="evidence" value="ECO:0007669"/>
    <property type="project" value="TreeGrafter"/>
</dbReference>
<evidence type="ECO:0000256" key="2">
    <source>
        <dbReference type="ARBA" id="ARBA00022692"/>
    </source>
</evidence>
<feature type="transmembrane region" description="Helical" evidence="6">
    <location>
        <begin position="489"/>
        <end position="507"/>
    </location>
</feature>
<dbReference type="GO" id="GO:0032153">
    <property type="term" value="C:cell division site"/>
    <property type="evidence" value="ECO:0007669"/>
    <property type="project" value="TreeGrafter"/>
</dbReference>
<protein>
    <recommendedName>
        <fullName evidence="7">FHA domain-containing protein</fullName>
    </recommendedName>
</protein>
<evidence type="ECO:0000256" key="1">
    <source>
        <dbReference type="ARBA" id="ARBA00004141"/>
    </source>
</evidence>
<evidence type="ECO:0000313" key="9">
    <source>
        <dbReference type="Proteomes" id="UP000187404"/>
    </source>
</evidence>
<keyword evidence="9" id="KW-1185">Reference proteome</keyword>
<sequence length="600" mass="65747">MEIILGILKGIGGFFAGIPQAIADVFTLTSNVGQIYTAFARWIFILLALFILLTSIRSLLKSRNPSEVWAYLNIGDYMNVPLRHWENVIGRARSCDIQIDDMSVSRNHGTLTRDNSGVWKYMDLGSKNGASVNGRRVRPNAEVQLKAGDRLQLGGAVCTLFPISIEERRNNIQFRQEDTVVASPWPSLVALTVFQIMTVIQLMIGLGEKYNAQITISFLGICVLMWVYVLLLRGMKRRGFEMETIAFFLSTLSLAVTATCLPNQVFKQFITVVMGVVLFFFMCTWLRDLPRTIALKKVMYVAAVLLLLFNVFFGTTKNGASNWVQLGGLTIQPSEIVKLAFIWVGAASLDELFRRRNTLYFTIFAVFCFGCLAAMSDFGTAMIFFVIFLIISFLRSGDFTKLIVILGVTFAGGLMVLKFAFASYVASRFAVWGHAWDPEFIGGTGFQMTRAMTAAASGGFVGLGAGEGWLNGIIASETDLVFCVVTEEWGLIIALLAVAAIVTLSVFAYRSILAGRSTYYTIAACSAMAIFLMQTSLNVLGSVNLLPLTGVAFPFLSAGGTSMIASWGLLAFLKAADTRQNASIAVSLKDKGLGEEVDEI</sequence>
<dbReference type="CDD" id="cd00060">
    <property type="entry name" value="FHA"/>
    <property type="match status" value="1"/>
</dbReference>
<comment type="caution">
    <text evidence="8">The sequence shown here is derived from an EMBL/GenBank/DDBJ whole genome shotgun (WGS) entry which is preliminary data.</text>
</comment>
<feature type="transmembrane region" description="Helical" evidence="6">
    <location>
        <begin position="519"/>
        <end position="540"/>
    </location>
</feature>
<dbReference type="Pfam" id="PF01098">
    <property type="entry name" value="FTSW_RODA_SPOVE"/>
    <property type="match status" value="1"/>
</dbReference>
<dbReference type="SUPFAM" id="SSF49879">
    <property type="entry name" value="SMAD/FHA domain"/>
    <property type="match status" value="1"/>
</dbReference>
<evidence type="ECO:0000256" key="4">
    <source>
        <dbReference type="ARBA" id="ARBA00022989"/>
    </source>
</evidence>
<dbReference type="InterPro" id="IPR000253">
    <property type="entry name" value="FHA_dom"/>
</dbReference>
<keyword evidence="5 6" id="KW-0472">Membrane</keyword>
<name>A0A1Q9JKM6_9FIRM</name>
<feature type="transmembrane region" description="Helical" evidence="6">
    <location>
        <begin position="185"/>
        <end position="204"/>
    </location>
</feature>
<feature type="transmembrane region" description="Helical" evidence="6">
    <location>
        <begin position="298"/>
        <end position="316"/>
    </location>
</feature>
<dbReference type="PANTHER" id="PTHR30474:SF3">
    <property type="entry name" value="PEPTIDOGLYCAN GLYCOSYLTRANSFERASE RODA"/>
    <property type="match status" value="1"/>
</dbReference>
<dbReference type="PANTHER" id="PTHR30474">
    <property type="entry name" value="CELL CYCLE PROTEIN"/>
    <property type="match status" value="1"/>
</dbReference>
<feature type="transmembrane region" description="Helical" evidence="6">
    <location>
        <begin position="359"/>
        <end position="390"/>
    </location>
</feature>
<evidence type="ECO:0000259" key="7">
    <source>
        <dbReference type="PROSITE" id="PS50006"/>
    </source>
</evidence>
<organism evidence="8 9">
    <name type="scientific">Hornefia porci</name>
    <dbReference type="NCBI Taxonomy" id="2652292"/>
    <lineage>
        <taxon>Bacteria</taxon>
        <taxon>Bacillati</taxon>
        <taxon>Bacillota</taxon>
        <taxon>Clostridia</taxon>
        <taxon>Peptostreptococcales</taxon>
        <taxon>Anaerovoracaceae</taxon>
        <taxon>Hornefia</taxon>
    </lineage>
</organism>
<dbReference type="Gene3D" id="2.60.200.20">
    <property type="match status" value="1"/>
</dbReference>
<dbReference type="STRING" id="1261640.BHK98_12260"/>
<evidence type="ECO:0000256" key="3">
    <source>
        <dbReference type="ARBA" id="ARBA00022960"/>
    </source>
</evidence>
<feature type="transmembrane region" description="Helical" evidence="6">
    <location>
        <begin position="552"/>
        <end position="573"/>
    </location>
</feature>
<comment type="subcellular location">
    <subcellularLocation>
        <location evidence="1">Membrane</location>
        <topology evidence="1">Multi-pass membrane protein</topology>
    </subcellularLocation>
</comment>
<feature type="transmembrane region" description="Helical" evidence="6">
    <location>
        <begin position="210"/>
        <end position="232"/>
    </location>
</feature>
<dbReference type="GO" id="GO:0015648">
    <property type="term" value="F:lipid-linked peptidoglycan transporter activity"/>
    <property type="evidence" value="ECO:0007669"/>
    <property type="project" value="TreeGrafter"/>
</dbReference>
<dbReference type="OrthoDB" id="9812661at2"/>
<proteinExistence type="predicted"/>
<dbReference type="EMBL" id="MJIE01000001">
    <property type="protein sequence ID" value="OLR56768.1"/>
    <property type="molecule type" value="Genomic_DNA"/>
</dbReference>
<evidence type="ECO:0000256" key="6">
    <source>
        <dbReference type="SAM" id="Phobius"/>
    </source>
</evidence>
<dbReference type="GO" id="GO:0051301">
    <property type="term" value="P:cell division"/>
    <property type="evidence" value="ECO:0007669"/>
    <property type="project" value="InterPro"/>
</dbReference>
<dbReference type="PROSITE" id="PS50006">
    <property type="entry name" value="FHA_DOMAIN"/>
    <property type="match status" value="1"/>
</dbReference>
<dbReference type="SMART" id="SM00240">
    <property type="entry name" value="FHA"/>
    <property type="match status" value="1"/>
</dbReference>
<keyword evidence="3" id="KW-0133">Cell shape</keyword>
<gene>
    <name evidence="8" type="ORF">BHK98_12260</name>
</gene>
<dbReference type="GO" id="GO:0008360">
    <property type="term" value="P:regulation of cell shape"/>
    <property type="evidence" value="ECO:0007669"/>
    <property type="project" value="UniProtKB-KW"/>
</dbReference>
<keyword evidence="4 6" id="KW-1133">Transmembrane helix</keyword>
<evidence type="ECO:0000313" key="8">
    <source>
        <dbReference type="EMBL" id="OLR56768.1"/>
    </source>
</evidence>
<feature type="transmembrane region" description="Helical" evidence="6">
    <location>
        <begin position="268"/>
        <end position="286"/>
    </location>
</feature>